<organism evidence="3 4">
    <name type="scientific">Flexistipes sinusarabici (strain ATCC 49648 / DSM 4947 / MAS 10)</name>
    <dbReference type="NCBI Taxonomy" id="717231"/>
    <lineage>
        <taxon>Bacteria</taxon>
        <taxon>Pseudomonadati</taxon>
        <taxon>Deferribacterota</taxon>
        <taxon>Deferribacteres</taxon>
        <taxon>Deferribacterales</taxon>
        <taxon>Flexistipitaceae</taxon>
        <taxon>Flexistipes</taxon>
    </lineage>
</organism>
<evidence type="ECO:0000313" key="4">
    <source>
        <dbReference type="Proteomes" id="UP000006621"/>
    </source>
</evidence>
<keyword evidence="1 2" id="KW-0413">Isomerase</keyword>
<dbReference type="InterPro" id="IPR011559">
    <property type="entry name" value="Initiation_fac_2B_a/b/d"/>
</dbReference>
<dbReference type="EC" id="5.3.1.23" evidence="2"/>
<protein>
    <recommendedName>
        <fullName evidence="2">Methylthioribose-1-phosphate isomerase</fullName>
        <shortName evidence="2">M1Pi</shortName>
        <shortName evidence="2">MTR-1-P isomerase</shortName>
        <ecNumber evidence="2">5.3.1.23</ecNumber>
    </recommendedName>
    <alternativeName>
        <fullName evidence="2">S-methyl-5-thioribose-1-phosphate isomerase</fullName>
    </alternativeName>
</protein>
<dbReference type="Gene3D" id="3.40.50.10470">
    <property type="entry name" value="Translation initiation factor eif-2b, domain 2"/>
    <property type="match status" value="1"/>
</dbReference>
<dbReference type="EMBL" id="CP002858">
    <property type="protein sequence ID" value="AEI15722.1"/>
    <property type="molecule type" value="Genomic_DNA"/>
</dbReference>
<evidence type="ECO:0000256" key="2">
    <source>
        <dbReference type="HAMAP-Rule" id="MF_01678"/>
    </source>
</evidence>
<dbReference type="NCBIfam" id="TIGR00524">
    <property type="entry name" value="eIF-2B_rel"/>
    <property type="match status" value="1"/>
</dbReference>
<keyword evidence="2" id="KW-0486">Methionine biosynthesis</keyword>
<dbReference type="PANTHER" id="PTHR43475">
    <property type="entry name" value="METHYLTHIORIBOSE-1-PHOSPHATE ISOMERASE"/>
    <property type="match status" value="1"/>
</dbReference>
<reference evidence="3 4" key="1">
    <citation type="journal article" date="2011" name="Stand. Genomic Sci.">
        <title>Genome sequence of the moderately thermophilic halophile Flexistipes sinusarabici strain (MAS10).</title>
        <authorList>
            <person name="Lapidus A."/>
            <person name="Chertkov O."/>
            <person name="Nolan M."/>
            <person name="Lucas S."/>
            <person name="Hammon N."/>
            <person name="Deshpande S."/>
            <person name="Cheng J.F."/>
            <person name="Tapia R."/>
            <person name="Han C."/>
            <person name="Goodwin L."/>
            <person name="Pitluck S."/>
            <person name="Liolios K."/>
            <person name="Pagani I."/>
            <person name="Ivanova N."/>
            <person name="Huntemann M."/>
            <person name="Mavromatis K."/>
            <person name="Mikhailova N."/>
            <person name="Pati A."/>
            <person name="Chen A."/>
            <person name="Palaniappan K."/>
            <person name="Land M."/>
            <person name="Hauser L."/>
            <person name="Brambilla E.M."/>
            <person name="Rohde M."/>
            <person name="Abt B."/>
            <person name="Spring S."/>
            <person name="Goker M."/>
            <person name="Bristow J."/>
            <person name="Eisen J.A."/>
            <person name="Markowitz V."/>
            <person name="Hugenholtz P."/>
            <person name="Kyrpides N.C."/>
            <person name="Klenk H.P."/>
            <person name="Woyke T."/>
        </authorList>
    </citation>
    <scope>NUCLEOTIDE SEQUENCE [LARGE SCALE GENOMIC DNA]</scope>
    <source>
        <strain evidence="4">DSM 4947 / MAS 10</strain>
    </source>
</reference>
<feature type="active site" description="Proton donor" evidence="2">
    <location>
        <position position="220"/>
    </location>
</feature>
<feature type="binding site" evidence="2">
    <location>
        <begin position="230"/>
        <end position="231"/>
    </location>
    <ligand>
        <name>substrate</name>
    </ligand>
</feature>
<sequence>MIRPIIYDNNILKLLDQRKLPSEQIYCECSDFDSIVEAIRSMKVRGAPAIGVAAAFGFYFGIRDGLNADKVYSKLFDTRPTAVNLKWGLDRMKESFEKYGENYLEKTAIEIFDEDVKTNKKLSSHGASLFKGGENILTHCNAGALATAGYGTALGVIRSVFYKTKNIHVYVDETRPFFQGSRLTSFELREEGIEHTVICDNMAGFLMNSGIVDKVIVGADRIACNGDAANKIGTYQLAVLSGFHNIPFYIAAPVSSIDFSLKSGEEIPIEYRDVNEVAYCGGSRIVPEGIDILNPAFDVTPHNLITAFITEKGVFQSEDIKNIQRR</sequence>
<dbReference type="FunFam" id="3.40.50.10470:FF:000006">
    <property type="entry name" value="Methylthioribose-1-phosphate isomerase"/>
    <property type="match status" value="1"/>
</dbReference>
<dbReference type="OrthoDB" id="9803436at2"/>
<proteinExistence type="inferred from homology"/>
<dbReference type="AlphaFoldDB" id="F8E5F9"/>
<dbReference type="FunFam" id="1.20.120.420:FF:000003">
    <property type="entry name" value="Methylthioribose-1-phosphate isomerase"/>
    <property type="match status" value="1"/>
</dbReference>
<dbReference type="Proteomes" id="UP000006621">
    <property type="component" value="Chromosome"/>
</dbReference>
<dbReference type="HAMAP" id="MF_01678">
    <property type="entry name" value="Salvage_MtnA"/>
    <property type="match status" value="1"/>
</dbReference>
<feature type="binding site" evidence="2">
    <location>
        <position position="179"/>
    </location>
    <ligand>
        <name>substrate</name>
    </ligand>
</feature>
<dbReference type="InterPro" id="IPR037171">
    <property type="entry name" value="NagB/RpiA_transferase-like"/>
</dbReference>
<dbReference type="NCBIfam" id="TIGR00512">
    <property type="entry name" value="salvage_mtnA"/>
    <property type="match status" value="1"/>
</dbReference>
<comment type="function">
    <text evidence="2">Catalyzes the interconversion of methylthioribose-1-phosphate (MTR-1-P) into methylthioribulose-1-phosphate (MTRu-1-P).</text>
</comment>
<dbReference type="UniPathway" id="UPA00904">
    <property type="reaction ID" value="UER00874"/>
</dbReference>
<dbReference type="eggNOG" id="COG0182">
    <property type="taxonomic scope" value="Bacteria"/>
</dbReference>
<accession>F8E5F9</accession>
<keyword evidence="4" id="KW-1185">Reference proteome</keyword>
<dbReference type="PANTHER" id="PTHR43475:SF1">
    <property type="entry name" value="METHYLTHIORIBOSE-1-PHOSPHATE ISOMERASE"/>
    <property type="match status" value="1"/>
</dbReference>
<comment type="catalytic activity">
    <reaction evidence="2">
        <text>5-(methylsulfanyl)-alpha-D-ribose 1-phosphate = 5-(methylsulfanyl)-D-ribulose 1-phosphate</text>
        <dbReference type="Rhea" id="RHEA:19989"/>
        <dbReference type="ChEBI" id="CHEBI:58533"/>
        <dbReference type="ChEBI" id="CHEBI:58548"/>
        <dbReference type="EC" id="5.3.1.23"/>
    </reaction>
</comment>
<dbReference type="Pfam" id="PF01008">
    <property type="entry name" value="IF-2B"/>
    <property type="match status" value="1"/>
</dbReference>
<dbReference type="GO" id="GO:0046523">
    <property type="term" value="F:S-methyl-5-thioribose-1-phosphate isomerase activity"/>
    <property type="evidence" value="ECO:0007669"/>
    <property type="project" value="UniProtKB-UniRule"/>
</dbReference>
<dbReference type="InterPro" id="IPR042529">
    <property type="entry name" value="IF_2B-like_C"/>
</dbReference>
<dbReference type="NCBIfam" id="NF004326">
    <property type="entry name" value="PRK05720.1"/>
    <property type="match status" value="1"/>
</dbReference>
<dbReference type="Gene3D" id="1.20.120.420">
    <property type="entry name" value="translation initiation factor eif-2b, domain 1"/>
    <property type="match status" value="1"/>
</dbReference>
<dbReference type="SUPFAM" id="SSF100950">
    <property type="entry name" value="NagB/RpiA/CoA transferase-like"/>
    <property type="match status" value="1"/>
</dbReference>
<gene>
    <name evidence="2" type="primary">mtnA</name>
    <name evidence="3" type="ordered locus">Flexsi_2097</name>
</gene>
<evidence type="ECO:0000313" key="3">
    <source>
        <dbReference type="EMBL" id="AEI15722.1"/>
    </source>
</evidence>
<dbReference type="InterPro" id="IPR027363">
    <property type="entry name" value="M1Pi_N"/>
</dbReference>
<dbReference type="STRING" id="717231.Flexsi_2097"/>
<dbReference type="InterPro" id="IPR000649">
    <property type="entry name" value="IF-2B-related"/>
</dbReference>
<reference evidence="4" key="2">
    <citation type="submission" date="2011-06" db="EMBL/GenBank/DDBJ databases">
        <title>The complete genome of Flexistipes sinusarabici DSM 4947.</title>
        <authorList>
            <person name="Lucas S."/>
            <person name="Han J."/>
            <person name="Lapidus A."/>
            <person name="Bruce D."/>
            <person name="Goodwin L."/>
            <person name="Pitluck S."/>
            <person name="Peters L."/>
            <person name="Kyrpides N."/>
            <person name="Mavromatis K."/>
            <person name="Ivanova N."/>
            <person name="Mikhailova N."/>
            <person name="Chertkov O."/>
            <person name="Detter J.C."/>
            <person name="Tapia R."/>
            <person name="Han C."/>
            <person name="Land M."/>
            <person name="Hauser L."/>
            <person name="Markowitz V."/>
            <person name="Cheng J.-F."/>
            <person name="Hugenholtz P."/>
            <person name="Woyke T."/>
            <person name="Wu D."/>
            <person name="Spring S."/>
            <person name="Schroeder M."/>
            <person name="Brambilla E."/>
            <person name="Klenk H.-P."/>
            <person name="Eisen J.A."/>
        </authorList>
    </citation>
    <scope>NUCLEOTIDE SEQUENCE [LARGE SCALE GENOMIC DNA]</scope>
    <source>
        <strain evidence="4">DSM 4947 / MAS 10</strain>
    </source>
</reference>
<feature type="binding site" evidence="2">
    <location>
        <begin position="45"/>
        <end position="47"/>
    </location>
    <ligand>
        <name>substrate</name>
    </ligand>
</feature>
<feature type="site" description="Transition state stabilizer" evidence="2">
    <location>
        <position position="140"/>
    </location>
</feature>
<keyword evidence="2" id="KW-0028">Amino-acid biosynthesis</keyword>
<comment type="similarity">
    <text evidence="2">Belongs to the EIF-2B alpha/beta/delta subunits family. MtnA subfamily.</text>
</comment>
<dbReference type="KEGG" id="fsi:Flexsi_2097"/>
<comment type="pathway">
    <text evidence="2">Amino-acid biosynthesis; L-methionine biosynthesis via salvage pathway; L-methionine from S-methyl-5-thio-alpha-D-ribose 1-phosphate: step 1/6.</text>
</comment>
<name>F8E5F9_FLESM</name>
<dbReference type="HOGENOM" id="CLU_016218_1_2_0"/>
<dbReference type="InterPro" id="IPR005251">
    <property type="entry name" value="IF-M1Pi"/>
</dbReference>
<feature type="binding site" evidence="2">
    <location>
        <position position="79"/>
    </location>
    <ligand>
        <name>substrate</name>
    </ligand>
</feature>
<evidence type="ECO:0000256" key="1">
    <source>
        <dbReference type="ARBA" id="ARBA00023235"/>
    </source>
</evidence>
<dbReference type="GO" id="GO:0019509">
    <property type="term" value="P:L-methionine salvage from methylthioadenosine"/>
    <property type="evidence" value="ECO:0007669"/>
    <property type="project" value="UniProtKB-UniRule"/>
</dbReference>